<proteinExistence type="inferred from homology"/>
<feature type="domain" description="Mur ligase C-terminal" evidence="16">
    <location>
        <begin position="323"/>
        <end position="451"/>
    </location>
</feature>
<comment type="function">
    <text evidence="14">Cell wall formation.</text>
</comment>
<evidence type="ECO:0000313" key="18">
    <source>
        <dbReference type="EMBL" id="GAA1733205.1"/>
    </source>
</evidence>
<dbReference type="SUPFAM" id="SSF53244">
    <property type="entry name" value="MurD-like peptide ligases, peptide-binding domain"/>
    <property type="match status" value="1"/>
</dbReference>
<keyword evidence="11 14" id="KW-0131">Cell cycle</keyword>
<dbReference type="InterPro" id="IPR000713">
    <property type="entry name" value="Mur_ligase_N"/>
</dbReference>
<comment type="pathway">
    <text evidence="2 14">Cell wall biogenesis; peptidoglycan biosynthesis.</text>
</comment>
<evidence type="ECO:0000256" key="1">
    <source>
        <dbReference type="ARBA" id="ARBA00004496"/>
    </source>
</evidence>
<dbReference type="NCBIfam" id="TIGR01082">
    <property type="entry name" value="murC"/>
    <property type="match status" value="1"/>
</dbReference>
<dbReference type="Pfam" id="PF01225">
    <property type="entry name" value="Mur_ligase"/>
    <property type="match status" value="1"/>
</dbReference>
<comment type="similarity">
    <text evidence="14">Belongs to the MurCDEF family.</text>
</comment>
<evidence type="ECO:0000313" key="19">
    <source>
        <dbReference type="Proteomes" id="UP001501057"/>
    </source>
</evidence>
<protein>
    <recommendedName>
        <fullName evidence="3 14">UDP-N-acetylmuramate--L-alanine ligase</fullName>
        <ecNumber evidence="3 14">6.3.2.8</ecNumber>
    </recommendedName>
    <alternativeName>
        <fullName evidence="14">UDP-N-acetylmuramoyl-L-alanine synthetase</fullName>
    </alternativeName>
</protein>
<evidence type="ECO:0000256" key="9">
    <source>
        <dbReference type="ARBA" id="ARBA00022960"/>
    </source>
</evidence>
<evidence type="ECO:0000259" key="16">
    <source>
        <dbReference type="Pfam" id="PF02875"/>
    </source>
</evidence>
<name>A0ABN2JNB6_9ACTN</name>
<dbReference type="InterPro" id="IPR005758">
    <property type="entry name" value="UDP-N-AcMur_Ala_ligase_MurC"/>
</dbReference>
<dbReference type="PANTHER" id="PTHR43445">
    <property type="entry name" value="UDP-N-ACETYLMURAMATE--L-ALANINE LIGASE-RELATED"/>
    <property type="match status" value="1"/>
</dbReference>
<dbReference type="Gene3D" id="3.40.50.720">
    <property type="entry name" value="NAD(P)-binding Rossmann-like Domain"/>
    <property type="match status" value="1"/>
</dbReference>
<feature type="binding site" evidence="14">
    <location>
        <begin position="122"/>
        <end position="128"/>
    </location>
    <ligand>
        <name>ATP</name>
        <dbReference type="ChEBI" id="CHEBI:30616"/>
    </ligand>
</feature>
<sequence length="471" mass="48491">MRVPVPEVIEPASALRHVHLVGIGGAGLSAIARLLRQQGVEVSGSDQARSAVTRALGEEGITVHLGHRAENIRGADTVVVSTAVREDNPEVVAAREAGVRLWPRSAGLASLMAGRRTTAVAGTHGKTTTTAMLTCALLEAGVDASFSIGAEVARLGTNARLGTSPDLVVEADESDGAFLVYHPAGAIVTNVDADHLDVWGTPEAYAGAFEQFVTTVGEFLVLDVDDEGAAALAAPGTAQGLDVITCGFTDPEATWRGTALSISADGTRFTASGPDEVRVDVVLGVVGAHYARDALLALATSHRLGADPEAAAAGLATYTGAARRMQWLGEASGVRVYDSYAHHPTEIAADLAAARAVAGDDRLVVAYQPHLVSRTRIFGRAMGAALSSADRVVVADLYLAREDPDPAVTSALVVAAVEGTPASEGGPIDRLDAVLADLVRPGDLLLTLGAGDITRVGPRLLERLGAPRSDA</sequence>
<feature type="domain" description="Mur ligase central" evidence="17">
    <location>
        <begin position="120"/>
        <end position="300"/>
    </location>
</feature>
<evidence type="ECO:0000256" key="2">
    <source>
        <dbReference type="ARBA" id="ARBA00004752"/>
    </source>
</evidence>
<keyword evidence="5 14" id="KW-0436">Ligase</keyword>
<comment type="subcellular location">
    <subcellularLocation>
        <location evidence="1 14">Cytoplasm</location>
    </subcellularLocation>
</comment>
<evidence type="ECO:0000256" key="4">
    <source>
        <dbReference type="ARBA" id="ARBA00022490"/>
    </source>
</evidence>
<keyword evidence="4 14" id="KW-0963">Cytoplasm</keyword>
<dbReference type="RefSeq" id="WP_344198861.1">
    <property type="nucleotide sequence ID" value="NZ_BAAAME010000002.1"/>
</dbReference>
<comment type="catalytic activity">
    <reaction evidence="13 14">
        <text>UDP-N-acetyl-alpha-D-muramate + L-alanine + ATP = UDP-N-acetyl-alpha-D-muramoyl-L-alanine + ADP + phosphate + H(+)</text>
        <dbReference type="Rhea" id="RHEA:23372"/>
        <dbReference type="ChEBI" id="CHEBI:15378"/>
        <dbReference type="ChEBI" id="CHEBI:30616"/>
        <dbReference type="ChEBI" id="CHEBI:43474"/>
        <dbReference type="ChEBI" id="CHEBI:57972"/>
        <dbReference type="ChEBI" id="CHEBI:70757"/>
        <dbReference type="ChEBI" id="CHEBI:83898"/>
        <dbReference type="ChEBI" id="CHEBI:456216"/>
        <dbReference type="EC" id="6.3.2.8"/>
    </reaction>
</comment>
<keyword evidence="19" id="KW-1185">Reference proteome</keyword>
<dbReference type="Gene3D" id="3.90.190.20">
    <property type="entry name" value="Mur ligase, C-terminal domain"/>
    <property type="match status" value="1"/>
</dbReference>
<reference evidence="18 19" key="1">
    <citation type="journal article" date="2019" name="Int. J. Syst. Evol. Microbiol.">
        <title>The Global Catalogue of Microorganisms (GCM) 10K type strain sequencing project: providing services to taxonomists for standard genome sequencing and annotation.</title>
        <authorList>
            <consortium name="The Broad Institute Genomics Platform"/>
            <consortium name="The Broad Institute Genome Sequencing Center for Infectious Disease"/>
            <person name="Wu L."/>
            <person name="Ma J."/>
        </authorList>
    </citation>
    <scope>NUCLEOTIDE SEQUENCE [LARGE SCALE GENOMIC DNA]</scope>
    <source>
        <strain evidence="18 19">JCM 13518</strain>
    </source>
</reference>
<gene>
    <name evidence="14 18" type="primary">murC</name>
    <name evidence="18" type="ORF">GCM10009710_12420</name>
</gene>
<organism evidence="18 19">
    <name type="scientific">Aeromicrobium alkaliterrae</name>
    <dbReference type="NCBI Taxonomy" id="302168"/>
    <lineage>
        <taxon>Bacteria</taxon>
        <taxon>Bacillati</taxon>
        <taxon>Actinomycetota</taxon>
        <taxon>Actinomycetes</taxon>
        <taxon>Propionibacteriales</taxon>
        <taxon>Nocardioidaceae</taxon>
        <taxon>Aeromicrobium</taxon>
    </lineage>
</organism>
<dbReference type="Gene3D" id="3.40.1190.10">
    <property type="entry name" value="Mur-like, catalytic domain"/>
    <property type="match status" value="1"/>
</dbReference>
<evidence type="ECO:0000256" key="5">
    <source>
        <dbReference type="ARBA" id="ARBA00022598"/>
    </source>
</evidence>
<dbReference type="InterPro" id="IPR004101">
    <property type="entry name" value="Mur_ligase_C"/>
</dbReference>
<dbReference type="SUPFAM" id="SSF51984">
    <property type="entry name" value="MurCD N-terminal domain"/>
    <property type="match status" value="1"/>
</dbReference>
<dbReference type="Pfam" id="PF08245">
    <property type="entry name" value="Mur_ligase_M"/>
    <property type="match status" value="1"/>
</dbReference>
<dbReference type="SUPFAM" id="SSF53623">
    <property type="entry name" value="MurD-like peptide ligases, catalytic domain"/>
    <property type="match status" value="1"/>
</dbReference>
<evidence type="ECO:0000256" key="12">
    <source>
        <dbReference type="ARBA" id="ARBA00023316"/>
    </source>
</evidence>
<evidence type="ECO:0000259" key="17">
    <source>
        <dbReference type="Pfam" id="PF08245"/>
    </source>
</evidence>
<keyword evidence="12 14" id="KW-0961">Cell wall biogenesis/degradation</keyword>
<dbReference type="PANTHER" id="PTHR43445:SF3">
    <property type="entry name" value="UDP-N-ACETYLMURAMATE--L-ALANINE LIGASE"/>
    <property type="match status" value="1"/>
</dbReference>
<accession>A0ABN2JNB6</accession>
<evidence type="ECO:0000256" key="7">
    <source>
        <dbReference type="ARBA" id="ARBA00022741"/>
    </source>
</evidence>
<keyword evidence="7 14" id="KW-0547">Nucleotide-binding</keyword>
<dbReference type="EC" id="6.3.2.8" evidence="3 14"/>
<dbReference type="InterPro" id="IPR050061">
    <property type="entry name" value="MurCDEF_pg_biosynth"/>
</dbReference>
<evidence type="ECO:0000256" key="8">
    <source>
        <dbReference type="ARBA" id="ARBA00022840"/>
    </source>
</evidence>
<dbReference type="HAMAP" id="MF_00046">
    <property type="entry name" value="MurC"/>
    <property type="match status" value="1"/>
</dbReference>
<dbReference type="Proteomes" id="UP001501057">
    <property type="component" value="Unassembled WGS sequence"/>
</dbReference>
<evidence type="ECO:0000256" key="3">
    <source>
        <dbReference type="ARBA" id="ARBA00012211"/>
    </source>
</evidence>
<keyword evidence="9 14" id="KW-0133">Cell shape</keyword>
<dbReference type="GO" id="GO:0016874">
    <property type="term" value="F:ligase activity"/>
    <property type="evidence" value="ECO:0007669"/>
    <property type="project" value="UniProtKB-KW"/>
</dbReference>
<evidence type="ECO:0000256" key="14">
    <source>
        <dbReference type="HAMAP-Rule" id="MF_00046"/>
    </source>
</evidence>
<evidence type="ECO:0000256" key="6">
    <source>
        <dbReference type="ARBA" id="ARBA00022618"/>
    </source>
</evidence>
<dbReference type="EMBL" id="BAAAME010000002">
    <property type="protein sequence ID" value="GAA1733205.1"/>
    <property type="molecule type" value="Genomic_DNA"/>
</dbReference>
<keyword evidence="10 14" id="KW-0573">Peptidoglycan synthesis</keyword>
<keyword evidence="6 14" id="KW-0132">Cell division</keyword>
<dbReference type="InterPro" id="IPR013221">
    <property type="entry name" value="Mur_ligase_cen"/>
</dbReference>
<evidence type="ECO:0000259" key="15">
    <source>
        <dbReference type="Pfam" id="PF01225"/>
    </source>
</evidence>
<dbReference type="InterPro" id="IPR036565">
    <property type="entry name" value="Mur-like_cat_sf"/>
</dbReference>
<evidence type="ECO:0000256" key="13">
    <source>
        <dbReference type="ARBA" id="ARBA00047833"/>
    </source>
</evidence>
<comment type="caution">
    <text evidence="18">The sequence shown here is derived from an EMBL/GenBank/DDBJ whole genome shotgun (WGS) entry which is preliminary data.</text>
</comment>
<dbReference type="Pfam" id="PF02875">
    <property type="entry name" value="Mur_ligase_C"/>
    <property type="match status" value="1"/>
</dbReference>
<dbReference type="InterPro" id="IPR036615">
    <property type="entry name" value="Mur_ligase_C_dom_sf"/>
</dbReference>
<evidence type="ECO:0000256" key="11">
    <source>
        <dbReference type="ARBA" id="ARBA00023306"/>
    </source>
</evidence>
<feature type="domain" description="Mur ligase N-terminal catalytic" evidence="15">
    <location>
        <begin position="17"/>
        <end position="115"/>
    </location>
</feature>
<keyword evidence="8 14" id="KW-0067">ATP-binding</keyword>
<evidence type="ECO:0000256" key="10">
    <source>
        <dbReference type="ARBA" id="ARBA00022984"/>
    </source>
</evidence>